<evidence type="ECO:0000313" key="3">
    <source>
        <dbReference type="Proteomes" id="UP000035088"/>
    </source>
</evidence>
<dbReference type="EMBL" id="BAEE01000027">
    <property type="protein sequence ID" value="GAB09058.1"/>
    <property type="molecule type" value="Genomic_DNA"/>
</dbReference>
<proteinExistence type="predicted"/>
<dbReference type="PANTHER" id="PTHR36151">
    <property type="entry name" value="BLR2777 PROTEIN"/>
    <property type="match status" value="1"/>
</dbReference>
<organism evidence="2 3">
    <name type="scientific">Gordonia araii NBRC 100433</name>
    <dbReference type="NCBI Taxonomy" id="1073574"/>
    <lineage>
        <taxon>Bacteria</taxon>
        <taxon>Bacillati</taxon>
        <taxon>Actinomycetota</taxon>
        <taxon>Actinomycetes</taxon>
        <taxon>Mycobacteriales</taxon>
        <taxon>Gordoniaceae</taxon>
        <taxon>Gordonia</taxon>
    </lineage>
</organism>
<dbReference type="RefSeq" id="WP_007321135.1">
    <property type="nucleotide sequence ID" value="NZ_BAEE01000027.1"/>
</dbReference>
<evidence type="ECO:0000313" key="2">
    <source>
        <dbReference type="EMBL" id="GAB09058.1"/>
    </source>
</evidence>
<evidence type="ECO:0000259" key="1">
    <source>
        <dbReference type="Pfam" id="PF09995"/>
    </source>
</evidence>
<keyword evidence="3" id="KW-1185">Reference proteome</keyword>
<sequence length="309" mass="33927">MFDLADYRTTDYGFFGPDSISWKLWSSPTAVIAFQRSVVLEHFDAPLAAAVADMGGIYDDPARRLDATLAYFLTVATADSKTAIAAAEHLMGVHAQATGIEPITGKRYSANNPASQLWIHVTGWHSVLKCYEEYGPRPLTDEEDRQYWAESRIAAELQTCDPADVPRSRAEVHEYFERVRPSLCTSERARTGMHYLLRTTGDKAGWKFWIASRLMAPASIATLPKWMRELGGFDQPGVVDAGIKLPARIAARIVGHPAVNVRVIDKVAPMTAAVLHAHQTAGQPDNAVVVTPTHARELYGTVNRKVAAG</sequence>
<protein>
    <recommendedName>
        <fullName evidence="1">ER-bound oxygenase mpaB/mpaB'/Rubber oxygenase catalytic domain-containing protein</fullName>
    </recommendedName>
</protein>
<feature type="domain" description="ER-bound oxygenase mpaB/mpaB'/Rubber oxygenase catalytic" evidence="1">
    <location>
        <begin position="22"/>
        <end position="237"/>
    </location>
</feature>
<comment type="caution">
    <text evidence="2">The sequence shown here is derived from an EMBL/GenBank/DDBJ whole genome shotgun (WGS) entry which is preliminary data.</text>
</comment>
<dbReference type="AlphaFoldDB" id="G7GZN3"/>
<dbReference type="PANTHER" id="PTHR36151:SF3">
    <property type="entry name" value="ER-BOUND OXYGENASE MPAB_MPAB'_RUBBER OXYGENASE CATALYTIC DOMAIN-CONTAINING PROTEIN"/>
    <property type="match status" value="1"/>
</dbReference>
<dbReference type="Proteomes" id="UP000035088">
    <property type="component" value="Unassembled WGS sequence"/>
</dbReference>
<gene>
    <name evidence="2" type="ORF">GOARA_027_00210</name>
</gene>
<name>G7GZN3_9ACTN</name>
<dbReference type="InterPro" id="IPR018713">
    <property type="entry name" value="MPAB/Lcp_cat_dom"/>
</dbReference>
<reference evidence="2 3" key="1">
    <citation type="submission" date="2011-11" db="EMBL/GenBank/DDBJ databases">
        <title>Whole genome shotgun sequence of Gordonia araii NBRC 100433.</title>
        <authorList>
            <person name="Yoshida Y."/>
            <person name="Hosoyama A."/>
            <person name="Tsuchikane K."/>
            <person name="Katsumata H."/>
            <person name="Yamazaki S."/>
            <person name="Fujita N."/>
        </authorList>
    </citation>
    <scope>NUCLEOTIDE SEQUENCE [LARGE SCALE GENOMIC DNA]</scope>
    <source>
        <strain evidence="2 3">NBRC 100433</strain>
    </source>
</reference>
<dbReference type="STRING" id="1073574.GOARA_027_00210"/>
<dbReference type="GO" id="GO:0016491">
    <property type="term" value="F:oxidoreductase activity"/>
    <property type="evidence" value="ECO:0007669"/>
    <property type="project" value="InterPro"/>
</dbReference>
<dbReference type="OrthoDB" id="108890at2"/>
<accession>G7GZN3</accession>
<dbReference type="Pfam" id="PF09995">
    <property type="entry name" value="MPAB_Lcp_cat"/>
    <property type="match status" value="1"/>
</dbReference>